<dbReference type="RefSeq" id="WP_084575296.1">
    <property type="nucleotide sequence ID" value="NZ_CP155572.1"/>
</dbReference>
<proteinExistence type="predicted"/>
<dbReference type="AlphaFoldDB" id="A0A1W2AS44"/>
<accession>A0A1W2AS44</accession>
<evidence type="ECO:0000313" key="1">
    <source>
        <dbReference type="EMBL" id="SMC63414.1"/>
    </source>
</evidence>
<dbReference type="Proteomes" id="UP000192738">
    <property type="component" value="Unassembled WGS sequence"/>
</dbReference>
<reference evidence="1 2" key="1">
    <citation type="submission" date="2017-04" db="EMBL/GenBank/DDBJ databases">
        <authorList>
            <person name="Afonso C.L."/>
            <person name="Miller P.J."/>
            <person name="Scott M.A."/>
            <person name="Spackman E."/>
            <person name="Goraichik I."/>
            <person name="Dimitrov K.M."/>
            <person name="Suarez D.L."/>
            <person name="Swayne D.E."/>
        </authorList>
    </citation>
    <scope>NUCLEOTIDE SEQUENCE [LARGE SCALE GENOMIC DNA]</scope>
    <source>
        <strain evidence="1 2">DSM 5090</strain>
    </source>
</reference>
<protein>
    <submittedName>
        <fullName evidence="1">Uncharacterized protein</fullName>
    </submittedName>
</protein>
<organism evidence="1 2">
    <name type="scientific">Sporomusa malonica</name>
    <dbReference type="NCBI Taxonomy" id="112901"/>
    <lineage>
        <taxon>Bacteria</taxon>
        <taxon>Bacillati</taxon>
        <taxon>Bacillota</taxon>
        <taxon>Negativicutes</taxon>
        <taxon>Selenomonadales</taxon>
        <taxon>Sporomusaceae</taxon>
        <taxon>Sporomusa</taxon>
    </lineage>
</organism>
<dbReference type="EMBL" id="FWXI01000006">
    <property type="protein sequence ID" value="SMC63414.1"/>
    <property type="molecule type" value="Genomic_DNA"/>
</dbReference>
<dbReference type="STRING" id="112901.SAMN04488500_10673"/>
<name>A0A1W2AS44_9FIRM</name>
<sequence>MVNRKTWREFRESGLLWWINMILHTFGWAIVIEVDVDGEITEAYPARVKFRGFSEQNNSDGYTAVSKYMKDNADILEVESNG</sequence>
<evidence type="ECO:0000313" key="2">
    <source>
        <dbReference type="Proteomes" id="UP000192738"/>
    </source>
</evidence>
<keyword evidence="2" id="KW-1185">Reference proteome</keyword>
<dbReference type="OrthoDB" id="1551119at2"/>
<gene>
    <name evidence="1" type="ORF">SAMN04488500_10673</name>
</gene>